<dbReference type="RefSeq" id="WP_306832986.1">
    <property type="nucleotide sequence ID" value="NZ_JAUSRA010000001.1"/>
</dbReference>
<evidence type="ECO:0000313" key="2">
    <source>
        <dbReference type="Proteomes" id="UP001240984"/>
    </source>
</evidence>
<comment type="caution">
    <text evidence="1">The sequence shown here is derived from an EMBL/GenBank/DDBJ whole genome shotgun (WGS) entry which is preliminary data.</text>
</comment>
<protein>
    <submittedName>
        <fullName evidence="1">Uncharacterized protein</fullName>
    </submittedName>
</protein>
<keyword evidence="2" id="KW-1185">Reference proteome</keyword>
<evidence type="ECO:0000313" key="1">
    <source>
        <dbReference type="EMBL" id="MDP9796420.1"/>
    </source>
</evidence>
<accession>A0ABT9MYB1</accession>
<dbReference type="Proteomes" id="UP001240984">
    <property type="component" value="Unassembled WGS sequence"/>
</dbReference>
<gene>
    <name evidence="1" type="ORF">J2S43_004932</name>
</gene>
<dbReference type="EMBL" id="JAUSRA010000001">
    <property type="protein sequence ID" value="MDP9796420.1"/>
    <property type="molecule type" value="Genomic_DNA"/>
</dbReference>
<proteinExistence type="predicted"/>
<reference evidence="1 2" key="1">
    <citation type="submission" date="2023-07" db="EMBL/GenBank/DDBJ databases">
        <title>Sequencing the genomes of 1000 actinobacteria strains.</title>
        <authorList>
            <person name="Klenk H.-P."/>
        </authorList>
    </citation>
    <scope>NUCLEOTIDE SEQUENCE [LARGE SCALE GENOMIC DNA]</scope>
    <source>
        <strain evidence="1 2">DSM 44710</strain>
    </source>
</reference>
<organism evidence="1 2">
    <name type="scientific">Catenuloplanes nepalensis</name>
    <dbReference type="NCBI Taxonomy" id="587533"/>
    <lineage>
        <taxon>Bacteria</taxon>
        <taxon>Bacillati</taxon>
        <taxon>Actinomycetota</taxon>
        <taxon>Actinomycetes</taxon>
        <taxon>Micromonosporales</taxon>
        <taxon>Micromonosporaceae</taxon>
        <taxon>Catenuloplanes</taxon>
    </lineage>
</organism>
<sequence length="56" mass="6065">MPAVTPPYILVLPRLPEIGKTEIRKVRRLTTAPRGYEGEGFPVHRAGRAAGRAVAA</sequence>
<name>A0ABT9MYB1_9ACTN</name>